<proteinExistence type="predicted"/>
<evidence type="ECO:0000259" key="1">
    <source>
        <dbReference type="Pfam" id="PF01814"/>
    </source>
</evidence>
<dbReference type="AlphaFoldDB" id="E6Q630"/>
<evidence type="ECO:0000313" key="2">
    <source>
        <dbReference type="EMBL" id="CBI02651.1"/>
    </source>
</evidence>
<comment type="caution">
    <text evidence="2">The sequence shown here is derived from an EMBL/GenBank/DDBJ whole genome shotgun (WGS) entry which is preliminary data.</text>
</comment>
<protein>
    <recommendedName>
        <fullName evidence="1">Hemerythrin-like domain-containing protein</fullName>
    </recommendedName>
</protein>
<accession>E6Q630</accession>
<dbReference type="Gene3D" id="1.20.120.520">
    <property type="entry name" value="nmb1532 protein domain like"/>
    <property type="match status" value="1"/>
</dbReference>
<feature type="domain" description="Hemerythrin-like" evidence="1">
    <location>
        <begin position="4"/>
        <end position="124"/>
    </location>
</feature>
<dbReference type="GO" id="GO:0005886">
    <property type="term" value="C:plasma membrane"/>
    <property type="evidence" value="ECO:0007669"/>
    <property type="project" value="TreeGrafter"/>
</dbReference>
<sequence length="179" mass="20765">MSEGLEVLRGEHRRILEVFDRFEQRCALPTEPPPEYVDDILEFIQIYIDANHHGKEERALFRATDAHPWLNGFALLLNEQHEEGRGLVRSIVCARDRGQSGITELRAYVEYLREHIARENEAVFVTMEQALDEDSSNDLATRFAEIEREVIGRWQIAEPDEEHRPIGDLRRWGSLLASS</sequence>
<dbReference type="PANTHER" id="PTHR39966">
    <property type="entry name" value="BLL2471 PROTEIN-RELATED"/>
    <property type="match status" value="1"/>
</dbReference>
<dbReference type="Pfam" id="PF01814">
    <property type="entry name" value="Hemerythrin"/>
    <property type="match status" value="1"/>
</dbReference>
<dbReference type="InterPro" id="IPR012312">
    <property type="entry name" value="Hemerythrin-like"/>
</dbReference>
<organism evidence="2">
    <name type="scientific">mine drainage metagenome</name>
    <dbReference type="NCBI Taxonomy" id="410659"/>
    <lineage>
        <taxon>unclassified sequences</taxon>
        <taxon>metagenomes</taxon>
        <taxon>ecological metagenomes</taxon>
    </lineage>
</organism>
<gene>
    <name evidence="2" type="ORF">CARN4_2499</name>
</gene>
<reference evidence="2" key="1">
    <citation type="submission" date="2009-10" db="EMBL/GenBank/DDBJ databases">
        <title>Diversity of trophic interactions inside an arsenic-rich microbial ecosystem.</title>
        <authorList>
            <person name="Bertin P.N."/>
            <person name="Heinrich-Salmeron A."/>
            <person name="Pelletier E."/>
            <person name="Goulhen-Chollet F."/>
            <person name="Arsene-Ploetze F."/>
            <person name="Gallien S."/>
            <person name="Calteau A."/>
            <person name="Vallenet D."/>
            <person name="Casiot C."/>
            <person name="Chane-Woon-Ming B."/>
            <person name="Giloteaux L."/>
            <person name="Barakat M."/>
            <person name="Bonnefoy V."/>
            <person name="Bruneel O."/>
            <person name="Chandler M."/>
            <person name="Cleiss J."/>
            <person name="Duran R."/>
            <person name="Elbaz-Poulichet F."/>
            <person name="Fonknechten N."/>
            <person name="Lauga B."/>
            <person name="Mornico D."/>
            <person name="Ortet P."/>
            <person name="Schaeffer C."/>
            <person name="Siguier P."/>
            <person name="Alexander Thil Smith A."/>
            <person name="Van Dorsselaer A."/>
            <person name="Weissenbach J."/>
            <person name="Medigue C."/>
            <person name="Le Paslier D."/>
        </authorList>
    </citation>
    <scope>NUCLEOTIDE SEQUENCE</scope>
</reference>
<dbReference type="EMBL" id="CABO01000040">
    <property type="protein sequence ID" value="CBI02651.1"/>
    <property type="molecule type" value="Genomic_DNA"/>
</dbReference>
<name>E6Q630_9ZZZZ</name>
<dbReference type="PANTHER" id="PTHR39966:SF1">
    <property type="entry name" value="HEMERYTHRIN-LIKE DOMAIN-CONTAINING PROTEIN"/>
    <property type="match status" value="1"/>
</dbReference>